<feature type="domain" description="Transport-associated OB type 2" evidence="1">
    <location>
        <begin position="2"/>
        <end position="74"/>
    </location>
</feature>
<evidence type="ECO:0000313" key="2">
    <source>
        <dbReference type="EMBL" id="RLE14151.1"/>
    </source>
</evidence>
<evidence type="ECO:0000259" key="1">
    <source>
        <dbReference type="Pfam" id="PF08402"/>
    </source>
</evidence>
<dbReference type="InterPro" id="IPR008995">
    <property type="entry name" value="Mo/tungstate-bd_C_term_dom"/>
</dbReference>
<sequence>MGIRPENIKLKDQADRSPLMGWLKGRVLSTGMTLSHFLVYLVVGNQTLVAALDPFLRLGESDLLPLCFSLDKAVIFDPLSGERIFP</sequence>
<dbReference type="AlphaFoldDB" id="A0A662DIL2"/>
<reference evidence="2 3" key="1">
    <citation type="submission" date="2018-06" db="EMBL/GenBank/DDBJ databases">
        <title>Extensive metabolic versatility and redundancy in microbially diverse, dynamic hydrothermal sediments.</title>
        <authorList>
            <person name="Dombrowski N."/>
            <person name="Teske A."/>
            <person name="Baker B.J."/>
        </authorList>
    </citation>
    <scope>NUCLEOTIDE SEQUENCE [LARGE SCALE GENOMIC DNA]</scope>
    <source>
        <strain evidence="2">B3_G15</strain>
    </source>
</reference>
<dbReference type="InterPro" id="IPR013611">
    <property type="entry name" value="Transp-assoc_OB_typ2"/>
</dbReference>
<evidence type="ECO:0000313" key="3">
    <source>
        <dbReference type="Proteomes" id="UP000280417"/>
    </source>
</evidence>
<dbReference type="GO" id="GO:0005524">
    <property type="term" value="F:ATP binding"/>
    <property type="evidence" value="ECO:0007669"/>
    <property type="project" value="InterPro"/>
</dbReference>
<name>A0A662DIL2_UNCAE</name>
<dbReference type="Pfam" id="PF08402">
    <property type="entry name" value="TOBE_2"/>
    <property type="match status" value="1"/>
</dbReference>
<protein>
    <recommendedName>
        <fullName evidence="1">Transport-associated OB type 2 domain-containing protein</fullName>
    </recommendedName>
</protein>
<organism evidence="2 3">
    <name type="scientific">Aerophobetes bacterium</name>
    <dbReference type="NCBI Taxonomy" id="2030807"/>
    <lineage>
        <taxon>Bacteria</taxon>
        <taxon>Candidatus Aerophobota</taxon>
    </lineage>
</organism>
<comment type="caution">
    <text evidence="2">The sequence shown here is derived from an EMBL/GenBank/DDBJ whole genome shotgun (WGS) entry which is preliminary data.</text>
</comment>
<dbReference type="Proteomes" id="UP000280417">
    <property type="component" value="Unassembled WGS sequence"/>
</dbReference>
<gene>
    <name evidence="2" type="ORF">DRJ04_02980</name>
</gene>
<dbReference type="EMBL" id="QMQA01000058">
    <property type="protein sequence ID" value="RLE14151.1"/>
    <property type="molecule type" value="Genomic_DNA"/>
</dbReference>
<dbReference type="GO" id="GO:0043190">
    <property type="term" value="C:ATP-binding cassette (ABC) transporter complex"/>
    <property type="evidence" value="ECO:0007669"/>
    <property type="project" value="InterPro"/>
</dbReference>
<dbReference type="SUPFAM" id="SSF50331">
    <property type="entry name" value="MOP-like"/>
    <property type="match status" value="1"/>
</dbReference>
<proteinExistence type="predicted"/>
<accession>A0A662DIL2</accession>
<dbReference type="GO" id="GO:0022857">
    <property type="term" value="F:transmembrane transporter activity"/>
    <property type="evidence" value="ECO:0007669"/>
    <property type="project" value="InterPro"/>
</dbReference>